<dbReference type="GO" id="GO:0006952">
    <property type="term" value="P:defense response"/>
    <property type="evidence" value="ECO:0007669"/>
    <property type="project" value="InterPro"/>
</dbReference>
<organism evidence="5 6">
    <name type="scientific">Populus euphratica</name>
    <name type="common">Euphrates poplar</name>
    <dbReference type="NCBI Taxonomy" id="75702"/>
    <lineage>
        <taxon>Eukaryota</taxon>
        <taxon>Viridiplantae</taxon>
        <taxon>Streptophyta</taxon>
        <taxon>Embryophyta</taxon>
        <taxon>Tracheophyta</taxon>
        <taxon>Spermatophyta</taxon>
        <taxon>Magnoliopsida</taxon>
        <taxon>eudicotyledons</taxon>
        <taxon>Gunneridae</taxon>
        <taxon>Pentapetalae</taxon>
        <taxon>rosids</taxon>
        <taxon>fabids</taxon>
        <taxon>Malpighiales</taxon>
        <taxon>Salicaceae</taxon>
        <taxon>Saliceae</taxon>
        <taxon>Populus</taxon>
    </lineage>
</organism>
<dbReference type="FunFam" id="3.40.50.10140:FF:000007">
    <property type="entry name" value="Disease resistance protein (TIR-NBS-LRR class)"/>
    <property type="match status" value="1"/>
</dbReference>
<dbReference type="InterPro" id="IPR058192">
    <property type="entry name" value="WHD_ROQ1-like"/>
</dbReference>
<accession>A0AAJ6TK71</accession>
<dbReference type="InterPro" id="IPR044974">
    <property type="entry name" value="Disease_R_plants"/>
</dbReference>
<dbReference type="Pfam" id="PF01582">
    <property type="entry name" value="TIR"/>
    <property type="match status" value="1"/>
</dbReference>
<name>A0AAJ6TK71_POPEU</name>
<keyword evidence="2" id="KW-0677">Repeat</keyword>
<evidence type="ECO:0000256" key="3">
    <source>
        <dbReference type="ARBA" id="ARBA00023027"/>
    </source>
</evidence>
<dbReference type="Proteomes" id="UP000694918">
    <property type="component" value="Unplaced"/>
</dbReference>
<keyword evidence="3" id="KW-0520">NAD</keyword>
<dbReference type="InterPro" id="IPR000157">
    <property type="entry name" value="TIR_dom"/>
</dbReference>
<dbReference type="RefSeq" id="XP_011012882.1">
    <property type="nucleotide sequence ID" value="XM_011014580.1"/>
</dbReference>
<evidence type="ECO:0000313" key="6">
    <source>
        <dbReference type="RefSeq" id="XP_011012882.1"/>
    </source>
</evidence>
<keyword evidence="5" id="KW-1185">Reference proteome</keyword>
<dbReference type="InterPro" id="IPR003593">
    <property type="entry name" value="AAA+_ATPase"/>
</dbReference>
<proteinExistence type="predicted"/>
<dbReference type="SMART" id="SM00382">
    <property type="entry name" value="AAA"/>
    <property type="match status" value="1"/>
</dbReference>
<dbReference type="GeneID" id="105117044"/>
<evidence type="ECO:0000259" key="4">
    <source>
        <dbReference type="PROSITE" id="PS50104"/>
    </source>
</evidence>
<dbReference type="InterPro" id="IPR042197">
    <property type="entry name" value="Apaf_helical"/>
</dbReference>
<dbReference type="PANTHER" id="PTHR11017:SF271">
    <property type="entry name" value="DISEASE RESISTANCE PROTEIN (TIR-NBS-LRR CLASS) FAMILY"/>
    <property type="match status" value="1"/>
</dbReference>
<dbReference type="GO" id="GO:0007165">
    <property type="term" value="P:signal transduction"/>
    <property type="evidence" value="ECO:0007669"/>
    <property type="project" value="InterPro"/>
</dbReference>
<evidence type="ECO:0000313" key="5">
    <source>
        <dbReference type="Proteomes" id="UP000694918"/>
    </source>
</evidence>
<evidence type="ECO:0000256" key="1">
    <source>
        <dbReference type="ARBA" id="ARBA00022614"/>
    </source>
</evidence>
<dbReference type="Pfam" id="PF00931">
    <property type="entry name" value="NB-ARC"/>
    <property type="match status" value="1"/>
</dbReference>
<dbReference type="InterPro" id="IPR032675">
    <property type="entry name" value="LRR_dom_sf"/>
</dbReference>
<dbReference type="GO" id="GO:0043531">
    <property type="term" value="F:ADP binding"/>
    <property type="evidence" value="ECO:0007669"/>
    <property type="project" value="InterPro"/>
</dbReference>
<protein>
    <submittedName>
        <fullName evidence="6">TMV resistance protein N-like</fullName>
    </submittedName>
</protein>
<dbReference type="AlphaFoldDB" id="A0AAJ6TK71"/>
<dbReference type="InterPro" id="IPR003591">
    <property type="entry name" value="Leu-rich_rpt_typical-subtyp"/>
</dbReference>
<dbReference type="KEGG" id="peu:105117044"/>
<dbReference type="PRINTS" id="PR00364">
    <property type="entry name" value="DISEASERSIST"/>
</dbReference>
<dbReference type="Gene3D" id="3.40.50.10140">
    <property type="entry name" value="Toll/interleukin-1 receptor homology (TIR) domain"/>
    <property type="match status" value="1"/>
</dbReference>
<dbReference type="Gene3D" id="3.80.10.10">
    <property type="entry name" value="Ribonuclease Inhibitor"/>
    <property type="match status" value="2"/>
</dbReference>
<dbReference type="InterPro" id="IPR002182">
    <property type="entry name" value="NB-ARC"/>
</dbReference>
<feature type="domain" description="TIR" evidence="4">
    <location>
        <begin position="17"/>
        <end position="186"/>
    </location>
</feature>
<dbReference type="SUPFAM" id="SSF52200">
    <property type="entry name" value="Toll/Interleukin receptor TIR domain"/>
    <property type="match status" value="1"/>
</dbReference>
<dbReference type="SUPFAM" id="SSF52058">
    <property type="entry name" value="L domain-like"/>
    <property type="match status" value="1"/>
</dbReference>
<dbReference type="SMART" id="SM00255">
    <property type="entry name" value="TIR"/>
    <property type="match status" value="1"/>
</dbReference>
<dbReference type="Gene3D" id="1.10.8.430">
    <property type="entry name" value="Helical domain of apoptotic protease-activating factors"/>
    <property type="match status" value="1"/>
</dbReference>
<keyword evidence="1" id="KW-0433">Leucine-rich repeat</keyword>
<dbReference type="Pfam" id="PF23282">
    <property type="entry name" value="WHD_ROQ1"/>
    <property type="match status" value="1"/>
</dbReference>
<evidence type="ECO:0000256" key="2">
    <source>
        <dbReference type="ARBA" id="ARBA00022737"/>
    </source>
</evidence>
<reference evidence="6" key="1">
    <citation type="submission" date="2025-08" db="UniProtKB">
        <authorList>
            <consortium name="RefSeq"/>
        </authorList>
    </citation>
    <scope>IDENTIFICATION</scope>
</reference>
<gene>
    <name evidence="6" type="primary">LOC105117044</name>
</gene>
<dbReference type="PROSITE" id="PS50104">
    <property type="entry name" value="TIR"/>
    <property type="match status" value="1"/>
</dbReference>
<dbReference type="InterPro" id="IPR027417">
    <property type="entry name" value="P-loop_NTPase"/>
</dbReference>
<dbReference type="PANTHER" id="PTHR11017">
    <property type="entry name" value="LEUCINE-RICH REPEAT-CONTAINING PROTEIN"/>
    <property type="match status" value="1"/>
</dbReference>
<dbReference type="SUPFAM" id="SSF52540">
    <property type="entry name" value="P-loop containing nucleoside triphosphate hydrolases"/>
    <property type="match status" value="1"/>
</dbReference>
<dbReference type="SMART" id="SM00369">
    <property type="entry name" value="LRR_TYP"/>
    <property type="match status" value="3"/>
</dbReference>
<dbReference type="InterPro" id="IPR035897">
    <property type="entry name" value="Toll_tir_struct_dom_sf"/>
</dbReference>
<sequence>MFMSSSSSSSSSSRLGWHYDVFLSFRGEDTRKNFTDHLYTALQNAGIHTFRDDNELPKGEEISSHLLKAIKESKISIVVFSKGYASSTWCLDELSEILDCRQTAGQIVLPVFYDIDPSDIRKQTGSFAEAFDRHEERFKEEMEKVQKWRKALVEAGRLSGLDLHSIANGHESRLIQMIVEEVLSKLNPTYMKVATYPVGIDSQVKDIISMLCVGTNEVRIVGIYGMPGIGKTTIAKAVFNQICHQFEGSSCLLNIRERLDQHRGLLQLQQQLLRDAFKGYIRIHDDDDEDGIKSQFCRKRVLVILDDVDQLKHLRGLAGERDWFGPGSRIVITTRDERLLTRLEVEKKYHAKGLNNDESLQLFSWHAFKKPHPMKEYVELSKVVVDYVDGVPLALEVLGSKLFKRSITHWRSFIEKLQKHLPHQIQRQLITSLDDLDGEVKGMFLDIACFFNGMDKDYVGKILDGRGFYPEMGFDILGERSLLTVNSENELQMNNLLRDMGREIIHQMAPNHPGKRSRLWHPEDIMDVLDKYCSGTEAVEGIVLDAQASKDVVPSTSFAPMTSLQLLKFSGGQVRGHYEHISKALIWLCWHKFSLKTLPHKFRLDSLVVLDMQHSNIRELWKETECLNNLKVIDLSNSRFYAKTPNFSGLPSLERLILENCTSLADIHQSVGELKKLVFLNLKGCYGLQNLPERISELKSLETMNLQSCPSLKKLPEKLGNMQVLTDLLLDETGVQNLPSSTGILKKLKKLLVRGSGLELHRPRQQASYSGRTRRPLEFKLQPQEAFPSPVSNAFHSKELALKQQPFLPPSFSGLSSLTTLDISNRYLSNNDISINLGSLSSLQDLNLAGNDFSELPAGIGHLAKLEKLDLSWCRNLLFISEVPSSLRALVARDCTSLEKVSIQSKTAPDLLLGGCGKLAEIQGLESVENKPVIRMENCNNLSNNFKEILLQVLSKGKLPDVVLPGSDVPHWFMQYQIDRSSSTFRIPPISAGLSPGLIVWTVYAAIEVARCTRPYLNIQIPTCISLCSASIRKKKDDNELFYTLPCLDISSRHGGYDGDHSWVIYIPFSRIQGAIEGGDELEVSVKPGDNAIVKKCDVVSKL</sequence>
<dbReference type="Gene3D" id="3.40.50.300">
    <property type="entry name" value="P-loop containing nucleotide triphosphate hydrolases"/>
    <property type="match status" value="1"/>
</dbReference>